<evidence type="ECO:0000256" key="5">
    <source>
        <dbReference type="ARBA" id="ARBA00022692"/>
    </source>
</evidence>
<keyword evidence="6 8" id="KW-1133">Transmembrane helix</keyword>
<dbReference type="RefSeq" id="WP_279299127.1">
    <property type="nucleotide sequence ID" value="NZ_JAOTIF010000022.1"/>
</dbReference>
<proteinExistence type="predicted"/>
<sequence>MKKLTNISNYWVVTFLFIAIKLCLHFLTNTNYELHRDEMLYFNMADHLSFGYATVPPVLGFSAFIIKNVFGYSVFGIRLIPALLGAASIFIISKIVRELGGAILALVIASAAFLLSPGFLLFDTLFTPNVFEHFFWLLITYFIFRITRLNKPELWTLTGALLGLAFLNKYSVIFLIAAFLIALIFSPHRKLLFNRYFYLAIAIALIVVIPNIAWQYQHNWPVVFHMKALNRTQLVNMSVPNYVVDIVSLNLASSIIWLIGLLSLLLIKKEKEYRYIGVASLLIILFFLLMKGKGYYVLGLIPFLFAFGGYTMEKYLRHQLVWMNYAVLFIIVIVSVLALPFGLPILSFDQYSKYQAKTSSYMIYPFYRWEDGKVHNISQVYSDMTGWDELAGYVAKAYHQLSEQEQKNCTIYGERNYGYAGAVHFYGNKYKLPDAITFLESYVLWAPDTIPKGPFIFINTGRSDVEKLYGNVIEIGCVQNQYFRESGLKVYLCRSPLVNVQDVYKKKAKEEKKIYGL</sequence>
<feature type="transmembrane region" description="Helical" evidence="8">
    <location>
        <begin position="246"/>
        <end position="266"/>
    </location>
</feature>
<evidence type="ECO:0000256" key="4">
    <source>
        <dbReference type="ARBA" id="ARBA00022679"/>
    </source>
</evidence>
<comment type="subcellular location">
    <subcellularLocation>
        <location evidence="1">Cell membrane</location>
        <topology evidence="1">Multi-pass membrane protein</topology>
    </subcellularLocation>
</comment>
<accession>A0A9X3B9S2</accession>
<dbReference type="InterPro" id="IPR038731">
    <property type="entry name" value="RgtA/B/C-like"/>
</dbReference>
<keyword evidence="3" id="KW-0328">Glycosyltransferase</keyword>
<reference evidence="10" key="1">
    <citation type="submission" date="2022-09" db="EMBL/GenBank/DDBJ databases">
        <authorList>
            <person name="Yuan C."/>
            <person name="Ke Z."/>
        </authorList>
    </citation>
    <scope>NUCLEOTIDE SEQUENCE</scope>
    <source>
        <strain evidence="10">LB-8</strain>
    </source>
</reference>
<name>A0A9X3B9S2_9BACT</name>
<dbReference type="Pfam" id="PF13231">
    <property type="entry name" value="PMT_2"/>
    <property type="match status" value="1"/>
</dbReference>
<keyword evidence="11" id="KW-1185">Reference proteome</keyword>
<evidence type="ECO:0000256" key="3">
    <source>
        <dbReference type="ARBA" id="ARBA00022676"/>
    </source>
</evidence>
<feature type="domain" description="Glycosyltransferase RgtA/B/C/D-like" evidence="9">
    <location>
        <begin position="55"/>
        <end position="214"/>
    </location>
</feature>
<evidence type="ECO:0000256" key="7">
    <source>
        <dbReference type="ARBA" id="ARBA00023136"/>
    </source>
</evidence>
<keyword evidence="2" id="KW-1003">Cell membrane</keyword>
<keyword evidence="5 8" id="KW-0812">Transmembrane</keyword>
<comment type="caution">
    <text evidence="10">The sequence shown here is derived from an EMBL/GenBank/DDBJ whole genome shotgun (WGS) entry which is preliminary data.</text>
</comment>
<evidence type="ECO:0000256" key="2">
    <source>
        <dbReference type="ARBA" id="ARBA00022475"/>
    </source>
</evidence>
<evidence type="ECO:0000313" key="10">
    <source>
        <dbReference type="EMBL" id="MCU7551691.1"/>
    </source>
</evidence>
<feature type="transmembrane region" description="Helical" evidence="8">
    <location>
        <begin position="7"/>
        <end position="27"/>
    </location>
</feature>
<evidence type="ECO:0000259" key="9">
    <source>
        <dbReference type="Pfam" id="PF13231"/>
    </source>
</evidence>
<dbReference type="Proteomes" id="UP001155483">
    <property type="component" value="Unassembled WGS sequence"/>
</dbReference>
<dbReference type="EMBL" id="JAOTIF010000022">
    <property type="protein sequence ID" value="MCU7551691.1"/>
    <property type="molecule type" value="Genomic_DNA"/>
</dbReference>
<feature type="transmembrane region" description="Helical" evidence="8">
    <location>
        <begin position="273"/>
        <end position="289"/>
    </location>
</feature>
<dbReference type="PANTHER" id="PTHR33908">
    <property type="entry name" value="MANNOSYLTRANSFERASE YKCB-RELATED"/>
    <property type="match status" value="1"/>
</dbReference>
<feature type="transmembrane region" description="Helical" evidence="8">
    <location>
        <begin position="102"/>
        <end position="122"/>
    </location>
</feature>
<keyword evidence="4" id="KW-0808">Transferase</keyword>
<feature type="transmembrane region" description="Helical" evidence="8">
    <location>
        <begin position="129"/>
        <end position="147"/>
    </location>
</feature>
<protein>
    <submittedName>
        <fullName evidence="10">Glycosyltransferase family 39 protein</fullName>
    </submittedName>
</protein>
<dbReference type="InterPro" id="IPR050297">
    <property type="entry name" value="LipidA_mod_glycosyltrf_83"/>
</dbReference>
<feature type="transmembrane region" description="Helical" evidence="8">
    <location>
        <begin position="78"/>
        <end position="96"/>
    </location>
</feature>
<feature type="transmembrane region" description="Helical" evidence="8">
    <location>
        <begin position="295"/>
        <end position="313"/>
    </location>
</feature>
<evidence type="ECO:0000313" key="11">
    <source>
        <dbReference type="Proteomes" id="UP001155483"/>
    </source>
</evidence>
<evidence type="ECO:0000256" key="8">
    <source>
        <dbReference type="SAM" id="Phobius"/>
    </source>
</evidence>
<keyword evidence="7 8" id="KW-0472">Membrane</keyword>
<feature type="transmembrane region" description="Helical" evidence="8">
    <location>
        <begin position="159"/>
        <end position="184"/>
    </location>
</feature>
<evidence type="ECO:0000256" key="6">
    <source>
        <dbReference type="ARBA" id="ARBA00022989"/>
    </source>
</evidence>
<feature type="transmembrane region" description="Helical" evidence="8">
    <location>
        <begin position="325"/>
        <end position="346"/>
    </location>
</feature>
<dbReference type="PANTHER" id="PTHR33908:SF11">
    <property type="entry name" value="MEMBRANE PROTEIN"/>
    <property type="match status" value="1"/>
</dbReference>
<dbReference type="AlphaFoldDB" id="A0A9X3B9S2"/>
<feature type="transmembrane region" description="Helical" evidence="8">
    <location>
        <begin position="196"/>
        <end position="216"/>
    </location>
</feature>
<dbReference type="GO" id="GO:0005886">
    <property type="term" value="C:plasma membrane"/>
    <property type="evidence" value="ECO:0007669"/>
    <property type="project" value="UniProtKB-SubCell"/>
</dbReference>
<dbReference type="GO" id="GO:0009103">
    <property type="term" value="P:lipopolysaccharide biosynthetic process"/>
    <property type="evidence" value="ECO:0007669"/>
    <property type="project" value="UniProtKB-ARBA"/>
</dbReference>
<reference evidence="10" key="2">
    <citation type="submission" date="2023-04" db="EMBL/GenBank/DDBJ databases">
        <title>Paracnuella aquatica gen. nov., sp. nov., a member of the family Chitinophagaceae isolated from a hot spring.</title>
        <authorList>
            <person name="Wang C."/>
        </authorList>
    </citation>
    <scope>NUCLEOTIDE SEQUENCE</scope>
    <source>
        <strain evidence="10">LB-8</strain>
    </source>
</reference>
<dbReference type="GO" id="GO:0016763">
    <property type="term" value="F:pentosyltransferase activity"/>
    <property type="evidence" value="ECO:0007669"/>
    <property type="project" value="TreeGrafter"/>
</dbReference>
<feature type="transmembrane region" description="Helical" evidence="8">
    <location>
        <begin position="47"/>
        <end position="66"/>
    </location>
</feature>
<organism evidence="10 11">
    <name type="scientific">Paraflavisolibacter caeni</name>
    <dbReference type="NCBI Taxonomy" id="2982496"/>
    <lineage>
        <taxon>Bacteria</taxon>
        <taxon>Pseudomonadati</taxon>
        <taxon>Bacteroidota</taxon>
        <taxon>Chitinophagia</taxon>
        <taxon>Chitinophagales</taxon>
        <taxon>Chitinophagaceae</taxon>
        <taxon>Paraflavisolibacter</taxon>
    </lineage>
</organism>
<gene>
    <name evidence="10" type="ORF">OCK74_21400</name>
</gene>
<evidence type="ECO:0000256" key="1">
    <source>
        <dbReference type="ARBA" id="ARBA00004651"/>
    </source>
</evidence>